<protein>
    <submittedName>
        <fullName evidence="1">Uncharacterized protein MLCB485.01c</fullName>
    </submittedName>
</protein>
<dbReference type="AlphaFoldDB" id="Q9X7D7"/>
<reference evidence="1" key="1">
    <citation type="journal article" date="1993" name="Mol. Microbiol.">
        <title>Use of an ordered cosmid library to deduce the genomic organization of Mycobacterium leprae.</title>
        <authorList>
            <person name="Eiglmeier K."/>
            <person name="Honore N."/>
            <person name="Woods S.A."/>
            <person name="Caudron B."/>
            <person name="Cole S.T."/>
        </authorList>
    </citation>
    <scope>NUCLEOTIDE SEQUENCE</scope>
</reference>
<gene>
    <name evidence="1" type="primary">MLCB485.01c</name>
</gene>
<organism evidence="1">
    <name type="scientific">Mycobacterium leprae</name>
    <dbReference type="NCBI Taxonomy" id="1769"/>
    <lineage>
        <taxon>Bacteria</taxon>
        <taxon>Bacillati</taxon>
        <taxon>Actinomycetota</taxon>
        <taxon>Actinomycetes</taxon>
        <taxon>Mycobacteriales</taxon>
        <taxon>Mycobacteriaceae</taxon>
        <taxon>Mycobacterium</taxon>
    </lineage>
</organism>
<sequence length="144" mass="15754">MQSLRRHFTCRSTFYHGYISLPAQRAVVRTSTADTHLDSTMTGAAGENQRVTNQHPAVDQVGRLSGSVTVTPAPRSVGRTVSPADDLLDDSFCHSGTNPFLDQVAVFPSADLKPQLRNTAKFRAVDHGHEVQPWLDFVAMVIPP</sequence>
<dbReference type="EMBL" id="AL049478">
    <property type="protein sequence ID" value="CAB39566.1"/>
    <property type="molecule type" value="Genomic_DNA"/>
</dbReference>
<proteinExistence type="predicted"/>
<accession>Q9X7D7</accession>
<evidence type="ECO:0000313" key="1">
    <source>
        <dbReference type="EMBL" id="CAB39566.1"/>
    </source>
</evidence>
<name>Q9X7D7_MYCLR</name>
<reference evidence="1" key="2">
    <citation type="submission" date="1998-03" db="EMBL/GenBank/DDBJ databases">
        <authorList>
            <person name="James K.D."/>
            <person name="Parkhill J."/>
            <person name="Barrell B.G."/>
            <person name="Rajandream M.A."/>
        </authorList>
    </citation>
    <scope>NUCLEOTIDE SEQUENCE</scope>
</reference>
<reference evidence="1" key="3">
    <citation type="submission" date="1999-03" db="EMBL/GenBank/DDBJ databases">
        <authorList>
            <person name="Seeger K.J."/>
            <person name="Harris D."/>
        </authorList>
    </citation>
    <scope>NUCLEOTIDE SEQUENCE</scope>
</reference>